<comment type="similarity">
    <text evidence="1 5">Belongs to the 5-formyltetrahydrofolate cyclo-ligase family.</text>
</comment>
<dbReference type="Proteomes" id="UP000078596">
    <property type="component" value="Chromosome"/>
</dbReference>
<evidence type="ECO:0000313" key="7">
    <source>
        <dbReference type="Proteomes" id="UP000078596"/>
    </source>
</evidence>
<dbReference type="InterPro" id="IPR037171">
    <property type="entry name" value="NagB/RpiA_transferase-like"/>
</dbReference>
<dbReference type="GO" id="GO:0035999">
    <property type="term" value="P:tetrahydrofolate interconversion"/>
    <property type="evidence" value="ECO:0007669"/>
    <property type="project" value="TreeGrafter"/>
</dbReference>
<dbReference type="GO" id="GO:0030272">
    <property type="term" value="F:5-formyltetrahydrofolate cyclo-ligase activity"/>
    <property type="evidence" value="ECO:0007669"/>
    <property type="project" value="UniProtKB-EC"/>
</dbReference>
<evidence type="ECO:0000256" key="5">
    <source>
        <dbReference type="RuleBase" id="RU361279"/>
    </source>
</evidence>
<dbReference type="InterPro" id="IPR002698">
    <property type="entry name" value="FTHF_cligase"/>
</dbReference>
<dbReference type="AlphaFoldDB" id="A0A191ZFH6"/>
<dbReference type="Pfam" id="PF01812">
    <property type="entry name" value="5-FTHF_cyc-lig"/>
    <property type="match status" value="1"/>
</dbReference>
<keyword evidence="5" id="KW-0460">Magnesium</keyword>
<dbReference type="GO" id="GO:0005524">
    <property type="term" value="F:ATP binding"/>
    <property type="evidence" value="ECO:0007669"/>
    <property type="project" value="UniProtKB-KW"/>
</dbReference>
<dbReference type="EC" id="6.3.3.2" evidence="5"/>
<feature type="binding site" evidence="4">
    <location>
        <position position="53"/>
    </location>
    <ligand>
        <name>substrate</name>
    </ligand>
</feature>
<keyword evidence="5" id="KW-0479">Metal-binding</keyword>
<name>A0A191ZFH6_9GAMM</name>
<dbReference type="KEGG" id="haz:A9404_03740"/>
<keyword evidence="2 4" id="KW-0547">Nucleotide-binding</keyword>
<keyword evidence="6" id="KW-0436">Ligase</keyword>
<dbReference type="RefSeq" id="WP_066098793.1">
    <property type="nucleotide sequence ID" value="NZ_CP016027.1"/>
</dbReference>
<dbReference type="STRING" id="1860122.A9404_03740"/>
<reference evidence="6 7" key="1">
    <citation type="submission" date="2016-06" db="EMBL/GenBank/DDBJ databases">
        <title>Insight into the functional genes involving in sulfur oxidation in Pearl River water.</title>
        <authorList>
            <person name="Luo J."/>
            <person name="Tan X."/>
            <person name="Lin W."/>
        </authorList>
    </citation>
    <scope>NUCLEOTIDE SEQUENCE [LARGE SCALE GENOMIC DNA]</scope>
    <source>
        <strain evidence="6 7">LS2</strain>
    </source>
</reference>
<dbReference type="Gene3D" id="3.40.50.10420">
    <property type="entry name" value="NagB/RpiA/CoA transferase-like"/>
    <property type="match status" value="1"/>
</dbReference>
<evidence type="ECO:0000256" key="4">
    <source>
        <dbReference type="PIRSR" id="PIRSR006806-1"/>
    </source>
</evidence>
<evidence type="ECO:0000256" key="2">
    <source>
        <dbReference type="ARBA" id="ARBA00022741"/>
    </source>
</evidence>
<sequence length="202" mass="23176">MTPSADKSSLRRQLRALRRGVGGYQRRLNQQRIVRALNTLPALRNARRIAGYIAFDGEPDIRDFLRRWPGTVWLPRVNRDLSLHFRPTFDLNARHPRPAGARRNQFGILESHRHPLLRAADMDALLIPLVGYDALGNRLGMGAGYYDRSLANLRHPKPLLIGIAFSCQYVARLPADPWDIPLDYIVTEKMILKPPFKPRNRT</sequence>
<feature type="binding site" evidence="4">
    <location>
        <begin position="138"/>
        <end position="146"/>
    </location>
    <ligand>
        <name>ATP</name>
        <dbReference type="ChEBI" id="CHEBI:30616"/>
    </ligand>
</feature>
<organism evidence="6 7">
    <name type="scientific">Halothiobacillus diazotrophicus</name>
    <dbReference type="NCBI Taxonomy" id="1860122"/>
    <lineage>
        <taxon>Bacteria</taxon>
        <taxon>Pseudomonadati</taxon>
        <taxon>Pseudomonadota</taxon>
        <taxon>Gammaproteobacteria</taxon>
        <taxon>Chromatiales</taxon>
        <taxon>Halothiobacillaceae</taxon>
        <taxon>Halothiobacillus</taxon>
    </lineage>
</organism>
<evidence type="ECO:0000256" key="1">
    <source>
        <dbReference type="ARBA" id="ARBA00010638"/>
    </source>
</evidence>
<dbReference type="GO" id="GO:0009396">
    <property type="term" value="P:folic acid-containing compound biosynthetic process"/>
    <property type="evidence" value="ECO:0007669"/>
    <property type="project" value="TreeGrafter"/>
</dbReference>
<feature type="binding site" evidence="4">
    <location>
        <position position="58"/>
    </location>
    <ligand>
        <name>substrate</name>
    </ligand>
</feature>
<dbReference type="PANTHER" id="PTHR23407">
    <property type="entry name" value="ATPASE INHIBITOR/5-FORMYLTETRAHYDROFOLATE CYCLO-LIGASE"/>
    <property type="match status" value="1"/>
</dbReference>
<dbReference type="EMBL" id="CP016027">
    <property type="protein sequence ID" value="ANJ66607.1"/>
    <property type="molecule type" value="Genomic_DNA"/>
</dbReference>
<gene>
    <name evidence="6" type="ORF">A9404_03740</name>
</gene>
<accession>A0A191ZFH6</accession>
<comment type="cofactor">
    <cofactor evidence="5">
        <name>Mg(2+)</name>
        <dbReference type="ChEBI" id="CHEBI:18420"/>
    </cofactor>
</comment>
<dbReference type="InterPro" id="IPR024185">
    <property type="entry name" value="FTHF_cligase-like_sf"/>
</dbReference>
<proteinExistence type="inferred from homology"/>
<dbReference type="PANTHER" id="PTHR23407:SF1">
    <property type="entry name" value="5-FORMYLTETRAHYDROFOLATE CYCLO-LIGASE"/>
    <property type="match status" value="1"/>
</dbReference>
<dbReference type="PIRSF" id="PIRSF006806">
    <property type="entry name" value="FTHF_cligase"/>
    <property type="match status" value="1"/>
</dbReference>
<dbReference type="NCBIfam" id="TIGR02727">
    <property type="entry name" value="MTHFS_bact"/>
    <property type="match status" value="1"/>
</dbReference>
<keyword evidence="7" id="KW-1185">Reference proteome</keyword>
<evidence type="ECO:0000313" key="6">
    <source>
        <dbReference type="EMBL" id="ANJ66607.1"/>
    </source>
</evidence>
<dbReference type="OrthoDB" id="9801938at2"/>
<keyword evidence="3 4" id="KW-0067">ATP-binding</keyword>
<feature type="binding site" evidence="4">
    <location>
        <begin position="7"/>
        <end position="11"/>
    </location>
    <ligand>
        <name>ATP</name>
        <dbReference type="ChEBI" id="CHEBI:30616"/>
    </ligand>
</feature>
<protein>
    <recommendedName>
        <fullName evidence="5">5-formyltetrahydrofolate cyclo-ligase</fullName>
        <ecNumber evidence="5">6.3.3.2</ecNumber>
    </recommendedName>
</protein>
<evidence type="ECO:0000256" key="3">
    <source>
        <dbReference type="ARBA" id="ARBA00022840"/>
    </source>
</evidence>
<dbReference type="GO" id="GO:0046872">
    <property type="term" value="F:metal ion binding"/>
    <property type="evidence" value="ECO:0007669"/>
    <property type="project" value="UniProtKB-KW"/>
</dbReference>
<comment type="catalytic activity">
    <reaction evidence="5">
        <text>(6S)-5-formyl-5,6,7,8-tetrahydrofolate + ATP = (6R)-5,10-methenyltetrahydrofolate + ADP + phosphate</text>
        <dbReference type="Rhea" id="RHEA:10488"/>
        <dbReference type="ChEBI" id="CHEBI:30616"/>
        <dbReference type="ChEBI" id="CHEBI:43474"/>
        <dbReference type="ChEBI" id="CHEBI:57455"/>
        <dbReference type="ChEBI" id="CHEBI:57457"/>
        <dbReference type="ChEBI" id="CHEBI:456216"/>
        <dbReference type="EC" id="6.3.3.2"/>
    </reaction>
</comment>
<dbReference type="SUPFAM" id="SSF100950">
    <property type="entry name" value="NagB/RpiA/CoA transferase-like"/>
    <property type="match status" value="1"/>
</dbReference>